<feature type="transmembrane region" description="Helical" evidence="7">
    <location>
        <begin position="83"/>
        <end position="102"/>
    </location>
</feature>
<evidence type="ECO:0000256" key="1">
    <source>
        <dbReference type="ARBA" id="ARBA00004651"/>
    </source>
</evidence>
<evidence type="ECO:0000256" key="7">
    <source>
        <dbReference type="SAM" id="Phobius"/>
    </source>
</evidence>
<keyword evidence="10" id="KW-1185">Reference proteome</keyword>
<evidence type="ECO:0000256" key="5">
    <source>
        <dbReference type="ARBA" id="ARBA00023136"/>
    </source>
</evidence>
<dbReference type="GO" id="GO:0005886">
    <property type="term" value="C:plasma membrane"/>
    <property type="evidence" value="ECO:0007669"/>
    <property type="project" value="UniProtKB-SubCell"/>
</dbReference>
<comment type="subcellular location">
    <subcellularLocation>
        <location evidence="1">Cell membrane</location>
        <topology evidence="1">Multi-pass membrane protein</topology>
    </subcellularLocation>
</comment>
<dbReference type="AlphaFoldDB" id="A0A540WSK3"/>
<protein>
    <submittedName>
        <fullName evidence="9">MFS transporter</fullName>
    </submittedName>
</protein>
<evidence type="ECO:0000256" key="2">
    <source>
        <dbReference type="ARBA" id="ARBA00022475"/>
    </source>
</evidence>
<feature type="transmembrane region" description="Helical" evidence="7">
    <location>
        <begin position="295"/>
        <end position="314"/>
    </location>
</feature>
<dbReference type="SUPFAM" id="SSF103473">
    <property type="entry name" value="MFS general substrate transporter"/>
    <property type="match status" value="1"/>
</dbReference>
<reference evidence="9 10" key="1">
    <citation type="submission" date="2019-06" db="EMBL/GenBank/DDBJ databases">
        <authorList>
            <person name="Livingstone P."/>
            <person name="Whitworth D."/>
        </authorList>
    </citation>
    <scope>NUCLEOTIDE SEQUENCE [LARGE SCALE GENOMIC DNA]</scope>
    <source>
        <strain evidence="9 10">AM401</strain>
    </source>
</reference>
<sequence>MTAPSPASPSRPLLTFGLVWLGQFVSLFGSGLTSFALGAHVYQLTGSTTRFVLISFFATLPLAVLSPFAGVLVDRWDRRKAMLWSDVGSGLTTALIWLLLVADDLGQLAFKAWYLYPIVLLGGCCNAFRWPAWTATTPLLIPKQHLGRASGMAELGGAISQIASPLFAGLLVGSIGLHGVLFMDVVSFLFAAGVLVVVRFPSAPGASVRRAGPRSMRAELAEGWRFVRDRPGLSYILAFSTFTNSSLALVLLLFTPLVLAFTDLKHLGLIGSISGMGLLAGGILTSVWGGPKRRILGIAGFPIIASVMLLLAALPPSVPLLATAAALFLFSMPLTTTNSHVIWQLKVPLEIQGRVSALRKTVGQSGVLLTTLIAGPLADRVFEPWMAPGGAFAGSVGRVLGTGTGRGIAFLFVVLGFAVLGAVGLLLLSPRARRVQEELPDMIPSHPLATSLPSEQPPAGAVPESPLSATGNTPS</sequence>
<feature type="transmembrane region" description="Helical" evidence="7">
    <location>
        <begin position="357"/>
        <end position="378"/>
    </location>
</feature>
<dbReference type="PANTHER" id="PTHR23513">
    <property type="entry name" value="INTEGRAL MEMBRANE EFFLUX PROTEIN-RELATED"/>
    <property type="match status" value="1"/>
</dbReference>
<keyword evidence="3 7" id="KW-0812">Transmembrane</keyword>
<dbReference type="Pfam" id="PF07690">
    <property type="entry name" value="MFS_1"/>
    <property type="match status" value="1"/>
</dbReference>
<organism evidence="9 10">
    <name type="scientific">Myxococcus llanfairpwllgwyngyllgogerychwyrndrobwllllantysiliogogogochensis</name>
    <dbReference type="NCBI Taxonomy" id="2590453"/>
    <lineage>
        <taxon>Bacteria</taxon>
        <taxon>Pseudomonadati</taxon>
        <taxon>Myxococcota</taxon>
        <taxon>Myxococcia</taxon>
        <taxon>Myxococcales</taxon>
        <taxon>Cystobacterineae</taxon>
        <taxon>Myxococcaceae</taxon>
        <taxon>Myxococcus</taxon>
    </lineage>
</organism>
<dbReference type="Proteomes" id="UP000315369">
    <property type="component" value="Unassembled WGS sequence"/>
</dbReference>
<feature type="transmembrane region" description="Helical" evidence="7">
    <location>
        <begin position="408"/>
        <end position="428"/>
    </location>
</feature>
<feature type="region of interest" description="Disordered" evidence="6">
    <location>
        <begin position="443"/>
        <end position="475"/>
    </location>
</feature>
<feature type="transmembrane region" description="Helical" evidence="7">
    <location>
        <begin position="51"/>
        <end position="71"/>
    </location>
</feature>
<name>A0A540WSK3_9BACT</name>
<evidence type="ECO:0000256" key="3">
    <source>
        <dbReference type="ARBA" id="ARBA00022692"/>
    </source>
</evidence>
<dbReference type="OrthoDB" id="9809918at2"/>
<feature type="transmembrane region" description="Helical" evidence="7">
    <location>
        <begin position="181"/>
        <end position="200"/>
    </location>
</feature>
<dbReference type="GO" id="GO:0022857">
    <property type="term" value="F:transmembrane transporter activity"/>
    <property type="evidence" value="ECO:0007669"/>
    <property type="project" value="InterPro"/>
</dbReference>
<feature type="transmembrane region" description="Helical" evidence="7">
    <location>
        <begin position="267"/>
        <end position="288"/>
    </location>
</feature>
<feature type="transmembrane region" description="Helical" evidence="7">
    <location>
        <begin position="114"/>
        <end position="132"/>
    </location>
</feature>
<dbReference type="RefSeq" id="WP_141646271.1">
    <property type="nucleotide sequence ID" value="NZ_VIFM01000160.1"/>
</dbReference>
<dbReference type="InterPro" id="IPR020846">
    <property type="entry name" value="MFS_dom"/>
</dbReference>
<feature type="domain" description="Major facilitator superfamily (MFS) profile" evidence="8">
    <location>
        <begin position="15"/>
        <end position="433"/>
    </location>
</feature>
<feature type="transmembrane region" description="Helical" evidence="7">
    <location>
        <begin position="320"/>
        <end position="345"/>
    </location>
</feature>
<keyword evidence="5 7" id="KW-0472">Membrane</keyword>
<feature type="transmembrane region" description="Helical" evidence="7">
    <location>
        <begin position="235"/>
        <end position="261"/>
    </location>
</feature>
<dbReference type="CDD" id="cd06173">
    <property type="entry name" value="MFS_MefA_like"/>
    <property type="match status" value="1"/>
</dbReference>
<feature type="transmembrane region" description="Helical" evidence="7">
    <location>
        <begin position="12"/>
        <end position="39"/>
    </location>
</feature>
<dbReference type="InterPro" id="IPR036259">
    <property type="entry name" value="MFS_trans_sf"/>
</dbReference>
<evidence type="ECO:0000256" key="6">
    <source>
        <dbReference type="SAM" id="MobiDB-lite"/>
    </source>
</evidence>
<gene>
    <name evidence="9" type="ORF">FJV41_31365</name>
</gene>
<dbReference type="EMBL" id="VIFM01000160">
    <property type="protein sequence ID" value="TQF11992.1"/>
    <property type="molecule type" value="Genomic_DNA"/>
</dbReference>
<evidence type="ECO:0000313" key="9">
    <source>
        <dbReference type="EMBL" id="TQF11992.1"/>
    </source>
</evidence>
<dbReference type="PROSITE" id="PS50850">
    <property type="entry name" value="MFS"/>
    <property type="match status" value="1"/>
</dbReference>
<evidence type="ECO:0000259" key="8">
    <source>
        <dbReference type="PROSITE" id="PS50850"/>
    </source>
</evidence>
<evidence type="ECO:0000256" key="4">
    <source>
        <dbReference type="ARBA" id="ARBA00022989"/>
    </source>
</evidence>
<dbReference type="PANTHER" id="PTHR23513:SF6">
    <property type="entry name" value="MAJOR FACILITATOR SUPERFAMILY ASSOCIATED DOMAIN-CONTAINING PROTEIN"/>
    <property type="match status" value="1"/>
</dbReference>
<accession>A0A540WSK3</accession>
<keyword evidence="4 7" id="KW-1133">Transmembrane helix</keyword>
<dbReference type="Gene3D" id="1.20.1250.20">
    <property type="entry name" value="MFS general substrate transporter like domains"/>
    <property type="match status" value="1"/>
</dbReference>
<evidence type="ECO:0000313" key="10">
    <source>
        <dbReference type="Proteomes" id="UP000315369"/>
    </source>
</evidence>
<keyword evidence="2" id="KW-1003">Cell membrane</keyword>
<dbReference type="InterPro" id="IPR011701">
    <property type="entry name" value="MFS"/>
</dbReference>
<proteinExistence type="predicted"/>
<comment type="caution">
    <text evidence="9">The sequence shown here is derived from an EMBL/GenBank/DDBJ whole genome shotgun (WGS) entry which is preliminary data.</text>
</comment>